<feature type="transmembrane region" description="Helical" evidence="1">
    <location>
        <begin position="126"/>
        <end position="147"/>
    </location>
</feature>
<dbReference type="GO" id="GO:0042048">
    <property type="term" value="P:olfactory behavior"/>
    <property type="evidence" value="ECO:0007669"/>
    <property type="project" value="TreeGrafter"/>
</dbReference>
<keyword evidence="1" id="KW-1133">Transmembrane helix</keyword>
<reference evidence="2 3" key="1">
    <citation type="submission" date="2019-12" db="EMBL/GenBank/DDBJ databases">
        <title>Chromosome-level assembly of the Caenorhabditis remanei genome.</title>
        <authorList>
            <person name="Teterina A.A."/>
            <person name="Willis J.H."/>
            <person name="Phillips P.C."/>
        </authorList>
    </citation>
    <scope>NUCLEOTIDE SEQUENCE [LARGE SCALE GENOMIC DNA]</scope>
    <source>
        <strain evidence="2 3">PX506</strain>
        <tissue evidence="2">Whole organism</tissue>
    </source>
</reference>
<dbReference type="RefSeq" id="XP_053580831.1">
    <property type="nucleotide sequence ID" value="XM_053731918.1"/>
</dbReference>
<protein>
    <recommendedName>
        <fullName evidence="4">Seven TM Receptor</fullName>
    </recommendedName>
</protein>
<sequence>MDLSVFSSFLKITQTIGTCIANPLNLFLIYLICTRSPKKIGNYKYLMIYVSFYEILFSVIAIVTEPLLHSFTTRVIVIVKAKGSMFSREICSILDCRSLLAWPATSLPSIVYYFRKARRVFDGMRIIFWLLIPQVYGVVWLVTYYLVFRETPEYTQFIRKAILENLDIDVDDVVYVGPYYYMEDKDGIHDLDWTAFWSMAIVWFLIMSSAFTVFICGYGCYVKIVIGLATSTNSSQTKSIQNQLFYALVIQSAIPFLLMYIPSSIVLFCTLIQQNVGSASLFISYSIAIYPVVDPLPSLFIVRNYRKAITEMFTCICSCGTKKNETKEPTVQLAIRNRTQMSSRI</sequence>
<dbReference type="GO" id="GO:0005886">
    <property type="term" value="C:plasma membrane"/>
    <property type="evidence" value="ECO:0007669"/>
    <property type="project" value="TreeGrafter"/>
</dbReference>
<dbReference type="Pfam" id="PF10326">
    <property type="entry name" value="7TM_GPCR_Str"/>
    <property type="match status" value="1"/>
</dbReference>
<evidence type="ECO:0000256" key="1">
    <source>
        <dbReference type="SAM" id="Phobius"/>
    </source>
</evidence>
<dbReference type="KEGG" id="crq:GCK72_017153"/>
<dbReference type="PANTHER" id="PTHR22943">
    <property type="entry name" value="7-TRANSMEMBRANE DOMAIN RECEPTOR C.ELEGANS"/>
    <property type="match status" value="1"/>
</dbReference>
<keyword evidence="1" id="KW-0812">Transmembrane</keyword>
<dbReference type="GeneID" id="9823758"/>
<dbReference type="Proteomes" id="UP000483820">
    <property type="component" value="Chromosome V"/>
</dbReference>
<dbReference type="EMBL" id="WUAV01000005">
    <property type="protein sequence ID" value="KAF1750602.1"/>
    <property type="molecule type" value="Genomic_DNA"/>
</dbReference>
<organism evidence="2 3">
    <name type="scientific">Caenorhabditis remanei</name>
    <name type="common">Caenorhabditis vulgaris</name>
    <dbReference type="NCBI Taxonomy" id="31234"/>
    <lineage>
        <taxon>Eukaryota</taxon>
        <taxon>Metazoa</taxon>
        <taxon>Ecdysozoa</taxon>
        <taxon>Nematoda</taxon>
        <taxon>Chromadorea</taxon>
        <taxon>Rhabditida</taxon>
        <taxon>Rhabditina</taxon>
        <taxon>Rhabditomorpha</taxon>
        <taxon>Rhabditoidea</taxon>
        <taxon>Rhabditidae</taxon>
        <taxon>Peloderinae</taxon>
        <taxon>Caenorhabditis</taxon>
    </lineage>
</organism>
<evidence type="ECO:0000313" key="2">
    <source>
        <dbReference type="EMBL" id="KAF1750602.1"/>
    </source>
</evidence>
<dbReference type="GO" id="GO:0038022">
    <property type="term" value="F:G protein-coupled olfactory receptor activity"/>
    <property type="evidence" value="ECO:0007669"/>
    <property type="project" value="TreeGrafter"/>
</dbReference>
<name>A0A6A5G7C6_CAERE</name>
<dbReference type="PANTHER" id="PTHR22943:SF48">
    <property type="entry name" value="SEVEN TM RECEPTOR"/>
    <property type="match status" value="1"/>
</dbReference>
<dbReference type="AlphaFoldDB" id="A0A6A5G7C6"/>
<comment type="caution">
    <text evidence="2">The sequence shown here is derived from an EMBL/GenBank/DDBJ whole genome shotgun (WGS) entry which is preliminary data.</text>
</comment>
<accession>A0A6A5G7C6</accession>
<dbReference type="InterPro" id="IPR019428">
    <property type="entry name" value="7TM_GPCR_serpentine_rcpt_Str"/>
</dbReference>
<gene>
    <name evidence="2" type="ORF">GCK72_017153</name>
</gene>
<dbReference type="SUPFAM" id="SSF81321">
    <property type="entry name" value="Family A G protein-coupled receptor-like"/>
    <property type="match status" value="1"/>
</dbReference>
<keyword evidence="1" id="KW-0472">Membrane</keyword>
<feature type="transmembrane region" description="Helical" evidence="1">
    <location>
        <begin position="92"/>
        <end position="114"/>
    </location>
</feature>
<feature type="transmembrane region" description="Helical" evidence="1">
    <location>
        <begin position="282"/>
        <end position="302"/>
    </location>
</feature>
<evidence type="ECO:0008006" key="4">
    <source>
        <dbReference type="Google" id="ProtNLM"/>
    </source>
</evidence>
<feature type="transmembrane region" description="Helical" evidence="1">
    <location>
        <begin position="45"/>
        <end position="64"/>
    </location>
</feature>
<evidence type="ECO:0000313" key="3">
    <source>
        <dbReference type="Proteomes" id="UP000483820"/>
    </source>
</evidence>
<proteinExistence type="predicted"/>
<feature type="transmembrane region" description="Helical" evidence="1">
    <location>
        <begin position="200"/>
        <end position="222"/>
    </location>
</feature>
<dbReference type="CTD" id="9823758"/>
<feature type="transmembrane region" description="Helical" evidence="1">
    <location>
        <begin position="243"/>
        <end position="262"/>
    </location>
</feature>
<feature type="transmembrane region" description="Helical" evidence="1">
    <location>
        <begin position="12"/>
        <end position="33"/>
    </location>
</feature>